<dbReference type="EMBL" id="VUNJ01000008">
    <property type="protein sequence ID" value="MST92087.1"/>
    <property type="molecule type" value="Genomic_DNA"/>
</dbReference>
<reference evidence="8 9" key="2">
    <citation type="journal article" date="2019" name="Nat. Med.">
        <title>A library of human gut bacterial isolates paired with longitudinal multiomics data enables mechanistic microbiome research.</title>
        <authorList>
            <person name="Poyet M."/>
            <person name="Groussin M."/>
            <person name="Gibbons S.M."/>
            <person name="Avila-Pacheco J."/>
            <person name="Jiang X."/>
            <person name="Kearney S.M."/>
            <person name="Perrotta A.R."/>
            <person name="Berdy B."/>
            <person name="Zhao S."/>
            <person name="Lieberman T.D."/>
            <person name="Swanson P.K."/>
            <person name="Smith M."/>
            <person name="Roesemann S."/>
            <person name="Alexander J.E."/>
            <person name="Rich S.A."/>
            <person name="Livny J."/>
            <person name="Vlamakis H."/>
            <person name="Clish C."/>
            <person name="Bullock K."/>
            <person name="Deik A."/>
            <person name="Scott J."/>
            <person name="Pierce K.A."/>
            <person name="Xavier R.J."/>
            <person name="Alm E.J."/>
        </authorList>
    </citation>
    <scope>NUCLEOTIDE SEQUENCE [LARGE SCALE GENOMIC DNA]</scope>
    <source>
        <strain evidence="4 9">BIOML-A4</strain>
        <strain evidence="5 8">BIOML-A7</strain>
    </source>
</reference>
<proteinExistence type="predicted"/>
<organism evidence="2 6">
    <name type="scientific">Ruthenibacterium lactatiformans</name>
    <dbReference type="NCBI Taxonomy" id="1550024"/>
    <lineage>
        <taxon>Bacteria</taxon>
        <taxon>Bacillati</taxon>
        <taxon>Bacillota</taxon>
        <taxon>Clostridia</taxon>
        <taxon>Eubacteriales</taxon>
        <taxon>Oscillospiraceae</taxon>
        <taxon>Ruthenibacterium</taxon>
    </lineage>
</organism>
<protein>
    <recommendedName>
        <fullName evidence="10">Conjugal transfer protein TraX</fullName>
    </recommendedName>
</protein>
<keyword evidence="1" id="KW-0472">Membrane</keyword>
<evidence type="ECO:0000313" key="7">
    <source>
        <dbReference type="Proteomes" id="UP000431913"/>
    </source>
</evidence>
<gene>
    <name evidence="2" type="ORF">ASJ35_05610</name>
    <name evidence="3" type="ORF">FYJ76_09085</name>
    <name evidence="5" type="ORF">GMD52_05120</name>
    <name evidence="4" type="ORF">GMD59_08725</name>
</gene>
<dbReference type="EMBL" id="WMZU01000011">
    <property type="protein sequence ID" value="MTS27371.1"/>
    <property type="molecule type" value="Genomic_DNA"/>
</dbReference>
<dbReference type="Proteomes" id="UP000472755">
    <property type="component" value="Unassembled WGS sequence"/>
</dbReference>
<accession>A0A0W7TTD8</accession>
<feature type="transmembrane region" description="Helical" evidence="1">
    <location>
        <begin position="12"/>
        <end position="37"/>
    </location>
</feature>
<evidence type="ECO:0000313" key="5">
    <source>
        <dbReference type="EMBL" id="MTS50922.1"/>
    </source>
</evidence>
<evidence type="ECO:0000313" key="3">
    <source>
        <dbReference type="EMBL" id="MST92087.1"/>
    </source>
</evidence>
<dbReference type="InterPro" id="IPR008875">
    <property type="entry name" value="TraX"/>
</dbReference>
<dbReference type="Proteomes" id="UP000431913">
    <property type="component" value="Unassembled WGS sequence"/>
</dbReference>
<dbReference type="AlphaFoldDB" id="A0A0W7TTD8"/>
<evidence type="ECO:0000313" key="9">
    <source>
        <dbReference type="Proteomes" id="UP000472755"/>
    </source>
</evidence>
<name>A0A0W7TTD8_9FIRM</name>
<comment type="caution">
    <text evidence="2">The sequence shown here is derived from an EMBL/GenBank/DDBJ whole genome shotgun (WGS) entry which is preliminary data.</text>
</comment>
<reference evidence="2 6" key="1">
    <citation type="submission" date="2015-10" db="EMBL/GenBank/DDBJ databases">
        <title>A novel member of the family Ruminococcaceae isolated from human faeces.</title>
        <authorList>
            <person name="Shkoporov A.N."/>
            <person name="Chaplin A.V."/>
            <person name="Motuzova O.V."/>
            <person name="Kafarskaia L.I."/>
            <person name="Efimov B.A."/>
        </authorList>
    </citation>
    <scope>NUCLEOTIDE SEQUENCE [LARGE SCALE GENOMIC DNA]</scope>
    <source>
        <strain evidence="2 6">668</strain>
    </source>
</reference>
<dbReference type="Proteomes" id="UP000053433">
    <property type="component" value="Unassembled WGS sequence"/>
</dbReference>
<keyword evidence="1" id="KW-0812">Transmembrane</keyword>
<evidence type="ECO:0000313" key="6">
    <source>
        <dbReference type="Proteomes" id="UP000053433"/>
    </source>
</evidence>
<evidence type="ECO:0000313" key="2">
    <source>
        <dbReference type="EMBL" id="KUE77045.1"/>
    </source>
</evidence>
<evidence type="ECO:0008006" key="10">
    <source>
        <dbReference type="Google" id="ProtNLM"/>
    </source>
</evidence>
<dbReference type="EMBL" id="WMZR01000005">
    <property type="protein sequence ID" value="MTS50922.1"/>
    <property type="molecule type" value="Genomic_DNA"/>
</dbReference>
<dbReference type="EMBL" id="LMUA01000005">
    <property type="protein sequence ID" value="KUE77045.1"/>
    <property type="molecule type" value="Genomic_DNA"/>
</dbReference>
<keyword evidence="1" id="KW-1133">Transmembrane helix</keyword>
<dbReference type="Proteomes" id="UP000449193">
    <property type="component" value="Unassembled WGS sequence"/>
</dbReference>
<reference evidence="3 7" key="3">
    <citation type="submission" date="2019-08" db="EMBL/GenBank/DDBJ databases">
        <title>In-depth cultivation of the pig gut microbiome towards novel bacterial diversity and tailored functional studies.</title>
        <authorList>
            <person name="Wylensek D."/>
            <person name="Hitch T.C.A."/>
            <person name="Clavel T."/>
        </authorList>
    </citation>
    <scope>NUCLEOTIDE SEQUENCE [LARGE SCALE GENOMIC DNA]</scope>
    <source>
        <strain evidence="3 7">WCA3-601-WT-6J</strain>
    </source>
</reference>
<sequence length="69" mass="8019">MLLDHFAYAFLYYRSPACIALRTAGKMALPIFCFLLAEGYCHTKSVRRYLMRLLMFAMISQPFYSSFCG</sequence>
<dbReference type="Pfam" id="PF05857">
    <property type="entry name" value="TraX"/>
    <property type="match status" value="1"/>
</dbReference>
<evidence type="ECO:0000313" key="4">
    <source>
        <dbReference type="EMBL" id="MTS27371.1"/>
    </source>
</evidence>
<evidence type="ECO:0000256" key="1">
    <source>
        <dbReference type="SAM" id="Phobius"/>
    </source>
</evidence>
<evidence type="ECO:0000313" key="8">
    <source>
        <dbReference type="Proteomes" id="UP000449193"/>
    </source>
</evidence>